<evidence type="ECO:0000256" key="1">
    <source>
        <dbReference type="SAM" id="Phobius"/>
    </source>
</evidence>
<reference evidence="4" key="1">
    <citation type="submission" date="2025-08" db="UniProtKB">
        <authorList>
            <consortium name="RefSeq"/>
        </authorList>
    </citation>
    <scope>IDENTIFICATION</scope>
</reference>
<dbReference type="GO" id="GO:0016020">
    <property type="term" value="C:membrane"/>
    <property type="evidence" value="ECO:0007669"/>
    <property type="project" value="TreeGrafter"/>
</dbReference>
<keyword evidence="2" id="KW-0732">Signal</keyword>
<keyword evidence="3" id="KW-1185">Reference proteome</keyword>
<sequence>MRRGNRDWWPRATGCPRVARLTCWLLLLSVVCPRRCHSLTFDNVTDPFVQKCQMECSVRRDFATCGKYKVAKWLNTLVREEFSYGPFRVIRIPSMHKQSFLPNLPRSRAFKSGITEVLNFIRDSVEDLLTKRAIVYTIDNNSATGRDFSSSLMIADDDDINKLQNKEDEGNWRIFKKKKTSIILPVLILLNLLKLKLLLLPIFLGVHFIKKLLVLGSLILPSVLAHLKVCKVHHVHPYHVWGTAAEAVDYPSGYAQDDSTWHRNDYQLNYPSFQIFRNPYG</sequence>
<feature type="signal peptide" evidence="2">
    <location>
        <begin position="1"/>
        <end position="38"/>
    </location>
</feature>
<dbReference type="AlphaFoldDB" id="A0A6P3XBA9"/>
<dbReference type="RefSeq" id="XP_014475661.1">
    <property type="nucleotide sequence ID" value="XM_014620175.1"/>
</dbReference>
<dbReference type="OrthoDB" id="7679112at2759"/>
<keyword evidence="1" id="KW-1133">Transmembrane helix</keyword>
<dbReference type="KEGG" id="dqu:106744983"/>
<feature type="transmembrane region" description="Helical" evidence="1">
    <location>
        <begin position="182"/>
        <end position="205"/>
    </location>
</feature>
<gene>
    <name evidence="4" type="primary">LOC106744983</name>
</gene>
<accession>A0A6P3XBA9</accession>
<protein>
    <submittedName>
        <fullName evidence="4">Uncharacterized protein LOC106744983</fullName>
    </submittedName>
</protein>
<dbReference type="PANTHER" id="PTHR21879">
    <property type="entry name" value="FI03362P-RELATED-RELATED"/>
    <property type="match status" value="1"/>
</dbReference>
<organism evidence="3 4">
    <name type="scientific">Dinoponera quadriceps</name>
    <name type="common">South American ant</name>
    <dbReference type="NCBI Taxonomy" id="609295"/>
    <lineage>
        <taxon>Eukaryota</taxon>
        <taxon>Metazoa</taxon>
        <taxon>Ecdysozoa</taxon>
        <taxon>Arthropoda</taxon>
        <taxon>Hexapoda</taxon>
        <taxon>Insecta</taxon>
        <taxon>Pterygota</taxon>
        <taxon>Neoptera</taxon>
        <taxon>Endopterygota</taxon>
        <taxon>Hymenoptera</taxon>
        <taxon>Apocrita</taxon>
        <taxon>Aculeata</taxon>
        <taxon>Formicoidea</taxon>
        <taxon>Formicidae</taxon>
        <taxon>Ponerinae</taxon>
        <taxon>Ponerini</taxon>
        <taxon>Dinoponera</taxon>
    </lineage>
</organism>
<keyword evidence="1" id="KW-0812">Transmembrane</keyword>
<dbReference type="Proteomes" id="UP000515204">
    <property type="component" value="Unplaced"/>
</dbReference>
<dbReference type="Pfam" id="PF07898">
    <property type="entry name" value="DUF1676"/>
    <property type="match status" value="1"/>
</dbReference>
<feature type="chain" id="PRO_5028055642" evidence="2">
    <location>
        <begin position="39"/>
        <end position="281"/>
    </location>
</feature>
<evidence type="ECO:0000313" key="4">
    <source>
        <dbReference type="RefSeq" id="XP_014475661.1"/>
    </source>
</evidence>
<name>A0A6P3XBA9_DINQU</name>
<evidence type="ECO:0000313" key="3">
    <source>
        <dbReference type="Proteomes" id="UP000515204"/>
    </source>
</evidence>
<evidence type="ECO:0000256" key="2">
    <source>
        <dbReference type="SAM" id="SignalP"/>
    </source>
</evidence>
<dbReference type="PANTHER" id="PTHR21879:SF26">
    <property type="entry name" value="OSIRIS 1"/>
    <property type="match status" value="1"/>
</dbReference>
<keyword evidence="1" id="KW-0472">Membrane</keyword>
<dbReference type="GeneID" id="106744983"/>
<dbReference type="InterPro" id="IPR012464">
    <property type="entry name" value="DUF1676"/>
</dbReference>
<proteinExistence type="predicted"/>